<keyword evidence="2" id="KW-1185">Reference proteome</keyword>
<accession>A0A4Y7STW5</accession>
<protein>
    <submittedName>
        <fullName evidence="1">Uncharacterized protein</fullName>
    </submittedName>
</protein>
<dbReference type="Proteomes" id="UP000298030">
    <property type="component" value="Unassembled WGS sequence"/>
</dbReference>
<organism evidence="1 2">
    <name type="scientific">Coprinellus micaceus</name>
    <name type="common">Glistening ink-cap mushroom</name>
    <name type="synonym">Coprinus micaceus</name>
    <dbReference type="NCBI Taxonomy" id="71717"/>
    <lineage>
        <taxon>Eukaryota</taxon>
        <taxon>Fungi</taxon>
        <taxon>Dikarya</taxon>
        <taxon>Basidiomycota</taxon>
        <taxon>Agaricomycotina</taxon>
        <taxon>Agaricomycetes</taxon>
        <taxon>Agaricomycetidae</taxon>
        <taxon>Agaricales</taxon>
        <taxon>Agaricineae</taxon>
        <taxon>Psathyrellaceae</taxon>
        <taxon>Coprinellus</taxon>
    </lineage>
</organism>
<comment type="caution">
    <text evidence="1">The sequence shown here is derived from an EMBL/GenBank/DDBJ whole genome shotgun (WGS) entry which is preliminary data.</text>
</comment>
<proteinExistence type="predicted"/>
<evidence type="ECO:0000313" key="2">
    <source>
        <dbReference type="Proteomes" id="UP000298030"/>
    </source>
</evidence>
<dbReference type="AlphaFoldDB" id="A0A4Y7STW5"/>
<evidence type="ECO:0000313" key="1">
    <source>
        <dbReference type="EMBL" id="TEB25242.1"/>
    </source>
</evidence>
<sequence>MRDGRELGQERHFGRAPWGVSRTGFVHRSSTHVRSSCLPSPSRFTGPAGTVEQGVFGEWAWVRWIGSSIEAEWVRCGCGRGEGRQSARGDGRLMLVAVLRLALSFSVTFRQPTRLPPSLYAAYLLFDGQYVDTRSIDTSTSVTKIGETDRVSFNFMPFDTTILASFPHQHPSRPHCRSIRRCGTFLASSPL</sequence>
<name>A0A4Y7STW5_COPMI</name>
<gene>
    <name evidence="1" type="ORF">FA13DRAFT_1175826</name>
</gene>
<dbReference type="EMBL" id="QPFP01000058">
    <property type="protein sequence ID" value="TEB25242.1"/>
    <property type="molecule type" value="Genomic_DNA"/>
</dbReference>
<reference evidence="1 2" key="1">
    <citation type="journal article" date="2019" name="Nat. Ecol. Evol.">
        <title>Megaphylogeny resolves global patterns of mushroom evolution.</title>
        <authorList>
            <person name="Varga T."/>
            <person name="Krizsan K."/>
            <person name="Foldi C."/>
            <person name="Dima B."/>
            <person name="Sanchez-Garcia M."/>
            <person name="Sanchez-Ramirez S."/>
            <person name="Szollosi G.J."/>
            <person name="Szarkandi J.G."/>
            <person name="Papp V."/>
            <person name="Albert L."/>
            <person name="Andreopoulos W."/>
            <person name="Angelini C."/>
            <person name="Antonin V."/>
            <person name="Barry K.W."/>
            <person name="Bougher N.L."/>
            <person name="Buchanan P."/>
            <person name="Buyck B."/>
            <person name="Bense V."/>
            <person name="Catcheside P."/>
            <person name="Chovatia M."/>
            <person name="Cooper J."/>
            <person name="Damon W."/>
            <person name="Desjardin D."/>
            <person name="Finy P."/>
            <person name="Geml J."/>
            <person name="Haridas S."/>
            <person name="Hughes K."/>
            <person name="Justo A."/>
            <person name="Karasinski D."/>
            <person name="Kautmanova I."/>
            <person name="Kiss B."/>
            <person name="Kocsube S."/>
            <person name="Kotiranta H."/>
            <person name="LaButti K.M."/>
            <person name="Lechner B.E."/>
            <person name="Liimatainen K."/>
            <person name="Lipzen A."/>
            <person name="Lukacs Z."/>
            <person name="Mihaltcheva S."/>
            <person name="Morgado L.N."/>
            <person name="Niskanen T."/>
            <person name="Noordeloos M.E."/>
            <person name="Ohm R.A."/>
            <person name="Ortiz-Santana B."/>
            <person name="Ovrebo C."/>
            <person name="Racz N."/>
            <person name="Riley R."/>
            <person name="Savchenko A."/>
            <person name="Shiryaev A."/>
            <person name="Soop K."/>
            <person name="Spirin V."/>
            <person name="Szebenyi C."/>
            <person name="Tomsovsky M."/>
            <person name="Tulloss R.E."/>
            <person name="Uehling J."/>
            <person name="Grigoriev I.V."/>
            <person name="Vagvolgyi C."/>
            <person name="Papp T."/>
            <person name="Martin F.M."/>
            <person name="Miettinen O."/>
            <person name="Hibbett D.S."/>
            <person name="Nagy L.G."/>
        </authorList>
    </citation>
    <scope>NUCLEOTIDE SEQUENCE [LARGE SCALE GENOMIC DNA]</scope>
    <source>
        <strain evidence="1 2">FP101781</strain>
    </source>
</reference>